<comment type="caution">
    <text evidence="6">The sequence shown here is derived from an EMBL/GenBank/DDBJ whole genome shotgun (WGS) entry which is preliminary data.</text>
</comment>
<dbReference type="InterPro" id="IPR029063">
    <property type="entry name" value="SAM-dependent_MTases_sf"/>
</dbReference>
<dbReference type="Proteomes" id="UP000245048">
    <property type="component" value="Unassembled WGS sequence"/>
</dbReference>
<organism evidence="6 7">
    <name type="scientific">Teichococcus aestuarii</name>
    <dbReference type="NCBI Taxonomy" id="568898"/>
    <lineage>
        <taxon>Bacteria</taxon>
        <taxon>Pseudomonadati</taxon>
        <taxon>Pseudomonadota</taxon>
        <taxon>Alphaproteobacteria</taxon>
        <taxon>Acetobacterales</taxon>
        <taxon>Roseomonadaceae</taxon>
        <taxon>Roseomonas</taxon>
    </lineage>
</organism>
<sequence>MPAAPLEWTGERLTTATSGQVEIEHLHRYFLARSLCRGLDVLDVAAGEGYGSALLAQAARSVLGVELSAQAVEHAARAYPAANLRYQQGDARRLPAADASVDAVVSFETLEHFYEHDQFMAEVRRVLRPGGRLIISSPERDVYSPPGSAANPYHVNELSRPEFEALLRRFFPRVHLLAQRPMMGSALVADDGTGPARTLTFEKRGPAHYEASGALPRPPYLIAVASDSAVDDVPNSLFIETSEIQGLVQASTLPPVGEIPEATRRELAAYATQAAIYEENARNNVATIARLQDELSAAREEIGLLHGQAEGLQGEMERLRRQHAALRQAFRRRPPRGAVPAGNTGATEAEMAELERLRLEAAERARQDAQEAEMRAQRIARLHRLGVLHLARLVPRPLRHRLRDRLVGQGRP</sequence>
<evidence type="ECO:0000256" key="4">
    <source>
        <dbReference type="SAM" id="Coils"/>
    </source>
</evidence>
<evidence type="ECO:0000259" key="5">
    <source>
        <dbReference type="Pfam" id="PF08241"/>
    </source>
</evidence>
<evidence type="ECO:0000313" key="7">
    <source>
        <dbReference type="Proteomes" id="UP000245048"/>
    </source>
</evidence>
<reference evidence="7" key="1">
    <citation type="submission" date="2017-10" db="EMBL/GenBank/DDBJ databases">
        <authorList>
            <person name="Toshchakov S.V."/>
            <person name="Goeva M.A."/>
        </authorList>
    </citation>
    <scope>NUCLEOTIDE SEQUENCE [LARGE SCALE GENOMIC DNA]</scope>
    <source>
        <strain evidence="7">JR1/69-1-13</strain>
    </source>
</reference>
<protein>
    <recommendedName>
        <fullName evidence="5">Methyltransferase type 11 domain-containing protein</fullName>
    </recommendedName>
</protein>
<keyword evidence="4" id="KW-0175">Coiled coil</keyword>
<accession>A0A2U1V9Z1</accession>
<dbReference type="SUPFAM" id="SSF53335">
    <property type="entry name" value="S-adenosyl-L-methionine-dependent methyltransferases"/>
    <property type="match status" value="1"/>
</dbReference>
<dbReference type="GO" id="GO:0008757">
    <property type="term" value="F:S-adenosylmethionine-dependent methyltransferase activity"/>
    <property type="evidence" value="ECO:0007669"/>
    <property type="project" value="InterPro"/>
</dbReference>
<dbReference type="InterPro" id="IPR013216">
    <property type="entry name" value="Methyltransf_11"/>
</dbReference>
<dbReference type="Pfam" id="PF08241">
    <property type="entry name" value="Methyltransf_11"/>
    <property type="match status" value="1"/>
</dbReference>
<dbReference type="InterPro" id="IPR051052">
    <property type="entry name" value="Diverse_substrate_MTase"/>
</dbReference>
<comment type="similarity">
    <text evidence="1">Belongs to the methyltransferase superfamily.</text>
</comment>
<dbReference type="CDD" id="cd02440">
    <property type="entry name" value="AdoMet_MTases"/>
    <property type="match status" value="1"/>
</dbReference>
<evidence type="ECO:0000256" key="3">
    <source>
        <dbReference type="ARBA" id="ARBA00022679"/>
    </source>
</evidence>
<evidence type="ECO:0000256" key="2">
    <source>
        <dbReference type="ARBA" id="ARBA00022603"/>
    </source>
</evidence>
<evidence type="ECO:0000313" key="6">
    <source>
        <dbReference type="EMBL" id="PWC30742.1"/>
    </source>
</evidence>
<dbReference type="AlphaFoldDB" id="A0A2U1V9Z1"/>
<dbReference type="PANTHER" id="PTHR44942:SF4">
    <property type="entry name" value="METHYLTRANSFERASE TYPE 11 DOMAIN-CONTAINING PROTEIN"/>
    <property type="match status" value="1"/>
</dbReference>
<dbReference type="Gene3D" id="3.40.50.150">
    <property type="entry name" value="Vaccinia Virus protein VP39"/>
    <property type="match status" value="1"/>
</dbReference>
<name>A0A2U1V9Z1_9PROT</name>
<gene>
    <name evidence="6" type="ORF">CR165_02240</name>
</gene>
<dbReference type="PANTHER" id="PTHR44942">
    <property type="entry name" value="METHYLTRANSF_11 DOMAIN-CONTAINING PROTEIN"/>
    <property type="match status" value="1"/>
</dbReference>
<feature type="coiled-coil region" evidence="4">
    <location>
        <begin position="281"/>
        <end position="382"/>
    </location>
</feature>
<evidence type="ECO:0000256" key="1">
    <source>
        <dbReference type="ARBA" id="ARBA00008361"/>
    </source>
</evidence>
<feature type="domain" description="Methyltransferase type 11" evidence="5">
    <location>
        <begin position="42"/>
        <end position="135"/>
    </location>
</feature>
<keyword evidence="2" id="KW-0489">Methyltransferase</keyword>
<dbReference type="GO" id="GO:0032259">
    <property type="term" value="P:methylation"/>
    <property type="evidence" value="ECO:0007669"/>
    <property type="project" value="UniProtKB-KW"/>
</dbReference>
<dbReference type="EMBL" id="PDOA01000001">
    <property type="protein sequence ID" value="PWC30742.1"/>
    <property type="molecule type" value="Genomic_DNA"/>
</dbReference>
<proteinExistence type="inferred from homology"/>
<keyword evidence="7" id="KW-1185">Reference proteome</keyword>
<keyword evidence="3" id="KW-0808">Transferase</keyword>